<evidence type="ECO:0000259" key="1">
    <source>
        <dbReference type="PROSITE" id="PS50021"/>
    </source>
</evidence>
<dbReference type="EMBL" id="SNRW01000096">
    <property type="protein sequence ID" value="KAA6403472.1"/>
    <property type="molecule type" value="Genomic_DNA"/>
</dbReference>
<evidence type="ECO:0000313" key="2">
    <source>
        <dbReference type="EMBL" id="KAA6403472.1"/>
    </source>
</evidence>
<dbReference type="Gene3D" id="1.10.418.10">
    <property type="entry name" value="Calponin-like domain"/>
    <property type="match status" value="1"/>
</dbReference>
<proteinExistence type="predicted"/>
<sequence length="497" mass="57167">MVMNKIKLNQLMLDMEEYQSYLLVLQVGQKCQEIMISYRSKSCIEQIEEEGGSAEIEAQLINKGRNFNDIAIEVKVEILNFYIDWCYRGSWWSDCGLAGAEGIADIVQVSDRISAFNSILNENEFGGQGFSGYERAGTNIIDPSCMMSPLADPLTNGVLLSDLVNVCRWAASTKDDWIWTRRNIIESFIWLKKTGLIPSILLWDTEIMIKGDEDYIYQLFQHIKDSFGKLIEDNLIQNYGQPPPQYYPSPLLLSKHIRHLFERKLGKGIGKEGEKWKEVEREEEQEIMGRRMRQELGDNGQTEIWTENEYKSLKIPGVPLPYTQRQMKDLEDSLLEWIISLGLIKGLIPPSFRHIIPFISSGTLFCEIISFVTNKKVNGLIKQPKTSIVCRMNIEKGLKLLRQIGAQFPSTHLYSGDAIHYGEIHTILGILEDLHRYSDSLPPHPRHRPTLGLQFDEIYKIIAKDSVAESKRKLNEEQMKENEPIYILINVLVRVLH</sequence>
<dbReference type="SUPFAM" id="SSF47576">
    <property type="entry name" value="Calponin-homology domain, CH-domain"/>
    <property type="match status" value="1"/>
</dbReference>
<name>A0A5J4X9A1_9EUKA</name>
<dbReference type="InterPro" id="IPR036872">
    <property type="entry name" value="CH_dom_sf"/>
</dbReference>
<dbReference type="Proteomes" id="UP000324800">
    <property type="component" value="Unassembled WGS sequence"/>
</dbReference>
<dbReference type="AlphaFoldDB" id="A0A5J4X9A1"/>
<feature type="domain" description="Calponin-homology (CH)" evidence="1">
    <location>
        <begin position="328"/>
        <end position="439"/>
    </location>
</feature>
<organism evidence="2 3">
    <name type="scientific">Streblomastix strix</name>
    <dbReference type="NCBI Taxonomy" id="222440"/>
    <lineage>
        <taxon>Eukaryota</taxon>
        <taxon>Metamonada</taxon>
        <taxon>Preaxostyla</taxon>
        <taxon>Oxymonadida</taxon>
        <taxon>Streblomastigidae</taxon>
        <taxon>Streblomastix</taxon>
    </lineage>
</organism>
<gene>
    <name evidence="2" type="ORF">EZS28_001004</name>
</gene>
<reference evidence="2 3" key="1">
    <citation type="submission" date="2019-03" db="EMBL/GenBank/DDBJ databases">
        <title>Single cell metagenomics reveals metabolic interactions within the superorganism composed of flagellate Streblomastix strix and complex community of Bacteroidetes bacteria on its surface.</title>
        <authorList>
            <person name="Treitli S.C."/>
            <person name="Kolisko M."/>
            <person name="Husnik F."/>
            <person name="Keeling P."/>
            <person name="Hampl V."/>
        </authorList>
    </citation>
    <scope>NUCLEOTIDE SEQUENCE [LARGE SCALE GENOMIC DNA]</scope>
    <source>
        <strain evidence="2">ST1C</strain>
    </source>
</reference>
<evidence type="ECO:0000313" key="3">
    <source>
        <dbReference type="Proteomes" id="UP000324800"/>
    </source>
</evidence>
<accession>A0A5J4X9A1</accession>
<dbReference type="PROSITE" id="PS50021">
    <property type="entry name" value="CH"/>
    <property type="match status" value="1"/>
</dbReference>
<comment type="caution">
    <text evidence="2">The sequence shown here is derived from an EMBL/GenBank/DDBJ whole genome shotgun (WGS) entry which is preliminary data.</text>
</comment>
<dbReference type="InterPro" id="IPR001715">
    <property type="entry name" value="CH_dom"/>
</dbReference>
<protein>
    <recommendedName>
        <fullName evidence="1">Calponin-homology (CH) domain-containing protein</fullName>
    </recommendedName>
</protein>
<dbReference type="OrthoDB" id="297227at2759"/>